<evidence type="ECO:0000256" key="1">
    <source>
        <dbReference type="SAM" id="Phobius"/>
    </source>
</evidence>
<protein>
    <submittedName>
        <fullName evidence="2">Uncharacterized protein</fullName>
    </submittedName>
</protein>
<organism evidence="2 3">
    <name type="scientific">Salmonella enterica subsp. enterica serovar Bovismorbificans</name>
    <dbReference type="NCBI Taxonomy" id="58097"/>
    <lineage>
        <taxon>Bacteria</taxon>
        <taxon>Pseudomonadati</taxon>
        <taxon>Pseudomonadota</taxon>
        <taxon>Gammaproteobacteria</taxon>
        <taxon>Enterobacterales</taxon>
        <taxon>Enterobacteriaceae</taxon>
        <taxon>Salmonella</taxon>
    </lineage>
</organism>
<feature type="transmembrane region" description="Helical" evidence="1">
    <location>
        <begin position="45"/>
        <end position="69"/>
    </location>
</feature>
<dbReference type="EMBL" id="CQPA01000019">
    <property type="protein sequence ID" value="CNU34279.1"/>
    <property type="molecule type" value="Genomic_DNA"/>
</dbReference>
<keyword evidence="1" id="KW-1133">Transmembrane helix</keyword>
<reference evidence="2 3" key="1">
    <citation type="submission" date="2015-03" db="EMBL/GenBank/DDBJ databases">
        <authorList>
            <consortium name="Pathogen Informatics"/>
        </authorList>
    </citation>
    <scope>NUCLEOTIDE SEQUENCE [LARGE SCALE GENOMIC DNA]</scope>
    <source>
        <strain evidence="2 3">A1104</strain>
    </source>
</reference>
<keyword evidence="1" id="KW-0472">Membrane</keyword>
<proteinExistence type="predicted"/>
<dbReference type="Proteomes" id="UP000041314">
    <property type="component" value="Unassembled WGS sequence"/>
</dbReference>
<sequence>MRAGRKIQLKLIEIYRLGVEVGQRKGDALIPTCGIQLANVKRKAVFLKVIVLFRHIGFGGLFVCGGYRWRLLIGWGFRLCVFG</sequence>
<accession>A0A655CY01</accession>
<evidence type="ECO:0000313" key="2">
    <source>
        <dbReference type="EMBL" id="CNU34279.1"/>
    </source>
</evidence>
<gene>
    <name evidence="2" type="ORF">ERS008198_02533</name>
</gene>
<keyword evidence="1" id="KW-0812">Transmembrane</keyword>
<name>A0A655CY01_SALET</name>
<dbReference type="AlphaFoldDB" id="A0A655CY01"/>
<evidence type="ECO:0000313" key="3">
    <source>
        <dbReference type="Proteomes" id="UP000041314"/>
    </source>
</evidence>